<dbReference type="Proteomes" id="UP001162480">
    <property type="component" value="Chromosome 23"/>
</dbReference>
<dbReference type="EMBL" id="OX597836">
    <property type="protein sequence ID" value="CAI9739309.1"/>
    <property type="molecule type" value="Genomic_DNA"/>
</dbReference>
<protein>
    <submittedName>
        <fullName evidence="1">Uncharacterized protein</fullName>
    </submittedName>
</protein>
<dbReference type="AlphaFoldDB" id="A0AA36FJI5"/>
<proteinExistence type="predicted"/>
<accession>A0AA36FJI5</accession>
<evidence type="ECO:0000313" key="1">
    <source>
        <dbReference type="EMBL" id="CAI9739309.1"/>
    </source>
</evidence>
<organism evidence="1 2">
    <name type="scientific">Octopus vulgaris</name>
    <name type="common">Common octopus</name>
    <dbReference type="NCBI Taxonomy" id="6645"/>
    <lineage>
        <taxon>Eukaryota</taxon>
        <taxon>Metazoa</taxon>
        <taxon>Spiralia</taxon>
        <taxon>Lophotrochozoa</taxon>
        <taxon>Mollusca</taxon>
        <taxon>Cephalopoda</taxon>
        <taxon>Coleoidea</taxon>
        <taxon>Octopodiformes</taxon>
        <taxon>Octopoda</taxon>
        <taxon>Incirrata</taxon>
        <taxon>Octopodidae</taxon>
        <taxon>Octopus</taxon>
    </lineage>
</organism>
<gene>
    <name evidence="1" type="ORF">OCTVUL_1B024748</name>
</gene>
<name>A0AA36FJI5_OCTVU</name>
<evidence type="ECO:0000313" key="2">
    <source>
        <dbReference type="Proteomes" id="UP001162480"/>
    </source>
</evidence>
<keyword evidence="2" id="KW-1185">Reference proteome</keyword>
<sequence>MSLTTASDAINMALEKDKADNVSRLCFPDKERQRQRLREKYFNILIYPLLAGNENLWKMPSSKAVKKSSGTCTVSRTGNCTVSRTGNCTVSSTKTQESSVKSSASLFRPSSSVEYKLKQTTTLSIKCKK</sequence>
<reference evidence="1" key="1">
    <citation type="submission" date="2023-08" db="EMBL/GenBank/DDBJ databases">
        <authorList>
            <person name="Alioto T."/>
            <person name="Alioto T."/>
            <person name="Gomez Garrido J."/>
        </authorList>
    </citation>
    <scope>NUCLEOTIDE SEQUENCE</scope>
</reference>